<reference evidence="6 7" key="1">
    <citation type="submission" date="2018-05" db="EMBL/GenBank/DDBJ databases">
        <title>Spiribacter halobius sp. nov., a moderately halophilic bacterium isolated from marine solar saltern.</title>
        <authorList>
            <person name="Zheng W.-S."/>
            <person name="Lu D.-C."/>
            <person name="Du Z.-J."/>
        </authorList>
    </citation>
    <scope>NUCLEOTIDE SEQUENCE [LARGE SCALE GENOMIC DNA]</scope>
    <source>
        <strain evidence="6 7">E85</strain>
    </source>
</reference>
<evidence type="ECO:0000313" key="7">
    <source>
        <dbReference type="Proteomes" id="UP000245474"/>
    </source>
</evidence>
<accession>A0A2U2N0X4</accession>
<keyword evidence="2 3" id="KW-0802">TPR repeat</keyword>
<gene>
    <name evidence="6" type="ORF">DEM34_11110</name>
</gene>
<sequence length="917" mass="97697">MARALARPLLVLTAAAAFLLTGCDAFESTAAEEHLQAAREFLDEGDARSAEIELRNALQKKGDLAEARLALGQLRLRAGDSASAVKELRRAVSLGVGEDRAGLDLAEALLLEDQPEEALAQLQGMSMPEGEAAARLQVLRGYALRATGDEAQGCAAFESAVARAPELPRGHIGLAECAAADGRYTAAAGRLVTVLDRHPGNVRAWERLAEVELARGRARAAGRAYRKILEQSAGLASARIGLARTLLARDAREEAERELDRALQANAESPAAHYLLGLLRLRQERFDDAIASLQAALSAAPEHTGALFYLGAAHFAEGSYEQASRYLQQVVRQRPALDRARTLLRASEARLAGRDERGPESISFADLEVEAELTDDSATEPGAVGDAADGGAAAASRVDAQAGGSSPDALPGTDADSGVERIAGNGELGVALAEAVELLRGGAPADARERLKGLRERYPDDARLPLIDGLSHLSQGNEAAAEEALTEALGLDPEQVTAHQGLATLALRAGDVERARAHYDAALGAAPGSLPTQLALFELARRTGDADSARRWVEQARQDNPDSPVAAALYALVLASDGELNEALEVTEAALEDAPADEALGLLHGDLLLQMERENEAVVAYERALTRNPESVRGYLKLAGAYSVIGDGQAVRAALQAALDVQPENPAIILALATQASRQDQHERALELTSRLPDGTEGMTDSLVVTHAEILLRAGRADESVAVLEKALTAFPDSRAVRLALSQVQWQRGDRAAARETLERWLDGQPADGPAWRVLGDRRLASGDERGAEAAYRRALEADPDDWRALNNLASTIGERAPQEALEFARRAHEQAPESPFVQDTLGWLLVRADRPEQGLELLVSAADQLQALPTVRYHLAEALVANQQPQDARSELTSLLADAGDFPERDAAEALLEQLQ</sequence>
<evidence type="ECO:0000256" key="4">
    <source>
        <dbReference type="SAM" id="MobiDB-lite"/>
    </source>
</evidence>
<dbReference type="PROSITE" id="PS50005">
    <property type="entry name" value="TPR"/>
    <property type="match status" value="3"/>
</dbReference>
<dbReference type="AlphaFoldDB" id="A0A2U2N0X4"/>
<evidence type="ECO:0000313" key="6">
    <source>
        <dbReference type="EMBL" id="PWG62693.1"/>
    </source>
</evidence>
<dbReference type="Pfam" id="PF13432">
    <property type="entry name" value="TPR_16"/>
    <property type="match status" value="7"/>
</dbReference>
<dbReference type="PANTHER" id="PTHR45586:SF14">
    <property type="entry name" value="TETRATRICOPEPTIDE TPR_2 REPEAT PROTEIN"/>
    <property type="match status" value="1"/>
</dbReference>
<dbReference type="Gene3D" id="1.25.40.10">
    <property type="entry name" value="Tetratricopeptide repeat domain"/>
    <property type="match status" value="3"/>
</dbReference>
<organism evidence="6 7">
    <name type="scientific">Sediminicurvatus halobius</name>
    <dbReference type="NCBI Taxonomy" id="2182432"/>
    <lineage>
        <taxon>Bacteria</taxon>
        <taxon>Pseudomonadati</taxon>
        <taxon>Pseudomonadota</taxon>
        <taxon>Gammaproteobacteria</taxon>
        <taxon>Chromatiales</taxon>
        <taxon>Ectothiorhodospiraceae</taxon>
        <taxon>Sediminicurvatus</taxon>
    </lineage>
</organism>
<evidence type="ECO:0000256" key="1">
    <source>
        <dbReference type="ARBA" id="ARBA00022737"/>
    </source>
</evidence>
<dbReference type="RefSeq" id="WP_109678892.1">
    <property type="nucleotide sequence ID" value="NZ_CP086615.1"/>
</dbReference>
<feature type="signal peptide" evidence="5">
    <location>
        <begin position="1"/>
        <end position="30"/>
    </location>
</feature>
<dbReference type="SMART" id="SM00028">
    <property type="entry name" value="TPR"/>
    <property type="match status" value="14"/>
</dbReference>
<keyword evidence="1" id="KW-0677">Repeat</keyword>
<dbReference type="PROSITE" id="PS51257">
    <property type="entry name" value="PROKAR_LIPOPROTEIN"/>
    <property type="match status" value="1"/>
</dbReference>
<dbReference type="PANTHER" id="PTHR45586">
    <property type="entry name" value="TPR REPEAT-CONTAINING PROTEIN PA4667"/>
    <property type="match status" value="1"/>
</dbReference>
<dbReference type="InterPro" id="IPR019734">
    <property type="entry name" value="TPR_rpt"/>
</dbReference>
<evidence type="ECO:0000256" key="2">
    <source>
        <dbReference type="ARBA" id="ARBA00022803"/>
    </source>
</evidence>
<feature type="repeat" description="TPR" evidence="3">
    <location>
        <begin position="769"/>
        <end position="802"/>
    </location>
</feature>
<dbReference type="Proteomes" id="UP000245474">
    <property type="component" value="Unassembled WGS sequence"/>
</dbReference>
<keyword evidence="5" id="KW-0732">Signal</keyword>
<feature type="chain" id="PRO_5015402355" evidence="5">
    <location>
        <begin position="31"/>
        <end position="917"/>
    </location>
</feature>
<feature type="repeat" description="TPR" evidence="3">
    <location>
        <begin position="304"/>
        <end position="337"/>
    </location>
</feature>
<dbReference type="Pfam" id="PF14559">
    <property type="entry name" value="TPR_19"/>
    <property type="match status" value="1"/>
</dbReference>
<protein>
    <submittedName>
        <fullName evidence="6">Uncharacterized protein</fullName>
    </submittedName>
</protein>
<evidence type="ECO:0000256" key="3">
    <source>
        <dbReference type="PROSITE-ProRule" id="PRU00339"/>
    </source>
</evidence>
<proteinExistence type="predicted"/>
<comment type="caution">
    <text evidence="6">The sequence shown here is derived from an EMBL/GenBank/DDBJ whole genome shotgun (WGS) entry which is preliminary data.</text>
</comment>
<keyword evidence="7" id="KW-1185">Reference proteome</keyword>
<name>A0A2U2N0X4_9GAMM</name>
<dbReference type="InterPro" id="IPR051012">
    <property type="entry name" value="CellSynth/LPSAsmb/PSIAsmb"/>
</dbReference>
<feature type="repeat" description="TPR" evidence="3">
    <location>
        <begin position="270"/>
        <end position="303"/>
    </location>
</feature>
<dbReference type="OrthoDB" id="5959200at2"/>
<evidence type="ECO:0000256" key="5">
    <source>
        <dbReference type="SAM" id="SignalP"/>
    </source>
</evidence>
<dbReference type="SUPFAM" id="SSF48452">
    <property type="entry name" value="TPR-like"/>
    <property type="match status" value="4"/>
</dbReference>
<dbReference type="EMBL" id="QFFI01000016">
    <property type="protein sequence ID" value="PWG62693.1"/>
    <property type="molecule type" value="Genomic_DNA"/>
</dbReference>
<dbReference type="InterPro" id="IPR011990">
    <property type="entry name" value="TPR-like_helical_dom_sf"/>
</dbReference>
<feature type="region of interest" description="Disordered" evidence="4">
    <location>
        <begin position="397"/>
        <end position="416"/>
    </location>
</feature>